<sequence>MKKSTIILPTSRAIRETRLKIQNKTLFLPNYVTMGEFISKLTIVKDFKPIDDDTRVLLLLKAADFKTFENLQIERNFFTFTKNSSYIFKFFEELSAERYDINSLASNDIYAEYEEHIEILTLLYERYEKLCLDAKILDKIFLPKIYTFNQNYAKSLKKIDIKIDGHLTNFEFELLNQAKEFCEINIIFTTTRFNSKMQNKFAELGIELEVGYEYEISINENKVVSKEKVINNKNISCQSFSEQVLQVAFVKQKIYEFISKGYEAENVAVIVPDENFATMLESFDNIGNFNFAMGYGFSKSAFYKKLEATIDYIEQDSKENFARLKRIGEELYADLHKIFYKKASEVDLIKYLEGLKDYIDDCEALKIYEDELFHFSRVISVMQDMNVKSVLSVFIQRLSSRSIDDVRGGKITVMGVLESRSIEFDAVIIVDFDDSNVPKKSQKDMFLNTHIREMANLPTTIDRQNLQKHYYEMLINNSKEVAISYVSSEDSSASRFLKQLGIKEQSIYDEKELSNILFEKIQKKQDREEKEIILKYDFKTTPMSASRLKTFLTCKRKFYYKYIVHLFSHDIPTDMIEQYEIGNIVHTALYDVYTSKSSYTDAKELQADIEKALDDKIDKNSEIQRYFIALQKAKMKEFVSLEIERFNEGWVVKECEKSMTCEFAGMNLVGQIDRLDAKNNELYVIDYKTGNYPIYNKNNFTQATDFQLEFYYLLVKDKAEKIKCAYYDLNENKLVNEPFLEEKLGVLESNIKDILARDEFNFEKCEDEKNCIYCDYKIICSRD</sequence>
<evidence type="ECO:0000259" key="1">
    <source>
        <dbReference type="Pfam" id="PF12705"/>
    </source>
</evidence>
<name>A0A5P8P3U6_9BACT</name>
<dbReference type="Pfam" id="PF12705">
    <property type="entry name" value="PDDEXK_1"/>
    <property type="match status" value="1"/>
</dbReference>
<dbReference type="InterPro" id="IPR038726">
    <property type="entry name" value="PDDEXK_AddAB-type"/>
</dbReference>
<dbReference type="Gene3D" id="3.90.320.10">
    <property type="match status" value="1"/>
</dbReference>
<dbReference type="SUPFAM" id="SSF52540">
    <property type="entry name" value="P-loop containing nucleoside triphosphate hydrolases"/>
    <property type="match status" value="1"/>
</dbReference>
<dbReference type="InterPro" id="IPR027417">
    <property type="entry name" value="P-loop_NTPase"/>
</dbReference>
<reference evidence="2 3" key="1">
    <citation type="submission" date="2019-09" db="EMBL/GenBank/DDBJ databases">
        <title>Sulfurimonas gotlandica sp. nov., a chemoautotrophic and psychrotolerant epsilonproteobacterium isolated from a pelagic redoxcline, and an emended description of the genus Sulfurimonas.</title>
        <authorList>
            <person name="Wang S."/>
            <person name="Jiang L."/>
            <person name="Shao S."/>
        </authorList>
    </citation>
    <scope>NUCLEOTIDE SEQUENCE [LARGE SCALE GENOMIC DNA]</scope>
    <source>
        <strain evidence="2 3">GYSZ_1</strain>
    </source>
</reference>
<gene>
    <name evidence="2" type="ORF">FJR48_11275</name>
</gene>
<dbReference type="AlphaFoldDB" id="A0A5P8P3U6"/>
<keyword evidence="3" id="KW-1185">Reference proteome</keyword>
<dbReference type="RefSeq" id="WP_152308225.1">
    <property type="nucleotide sequence ID" value="NZ_CP043617.1"/>
</dbReference>
<dbReference type="EMBL" id="CP043617">
    <property type="protein sequence ID" value="QFR50277.1"/>
    <property type="molecule type" value="Genomic_DNA"/>
</dbReference>
<dbReference type="InterPro" id="IPR011604">
    <property type="entry name" value="PDDEXK-like_dom_sf"/>
</dbReference>
<protein>
    <submittedName>
        <fullName evidence="2">PD-(D/E)XK nuclease family protein</fullName>
    </submittedName>
</protein>
<dbReference type="Proteomes" id="UP000326944">
    <property type="component" value="Chromosome"/>
</dbReference>
<feature type="domain" description="PD-(D/E)XK endonuclease-like" evidence="1">
    <location>
        <begin position="543"/>
        <end position="780"/>
    </location>
</feature>
<dbReference type="KEGG" id="sulg:FJR48_11275"/>
<evidence type="ECO:0000313" key="2">
    <source>
        <dbReference type="EMBL" id="QFR50277.1"/>
    </source>
</evidence>
<accession>A0A5P8P3U6</accession>
<organism evidence="2 3">
    <name type="scientific">Sulfurimonas lithotrophica</name>
    <dbReference type="NCBI Taxonomy" id="2590022"/>
    <lineage>
        <taxon>Bacteria</taxon>
        <taxon>Pseudomonadati</taxon>
        <taxon>Campylobacterota</taxon>
        <taxon>Epsilonproteobacteria</taxon>
        <taxon>Campylobacterales</taxon>
        <taxon>Sulfurimonadaceae</taxon>
        <taxon>Sulfurimonas</taxon>
    </lineage>
</organism>
<dbReference type="OrthoDB" id="9766257at2"/>
<proteinExistence type="predicted"/>
<evidence type="ECO:0000313" key="3">
    <source>
        <dbReference type="Proteomes" id="UP000326944"/>
    </source>
</evidence>